<sequence length="125" mass="14830">MANDTNRYYQPQNSKEAMRYIEKLFNSYKDAPLTDDLLTYHVKLVNQVQTDIMQTAKAENIPARLTAVTDLIQTMQQWQRIRLSGKPYNGRMHHFQYEPINQQQKFKHRVIKSNNHSSHRSSRHG</sequence>
<dbReference type="EMBL" id="PUFO01000094">
    <property type="protein sequence ID" value="TDG72939.1"/>
    <property type="molecule type" value="Genomic_DNA"/>
</dbReference>
<evidence type="ECO:0000313" key="2">
    <source>
        <dbReference type="Proteomes" id="UP000294854"/>
    </source>
</evidence>
<dbReference type="STRING" id="1122149.FD44_GL001084"/>
<dbReference type="Proteomes" id="UP000294854">
    <property type="component" value="Unassembled WGS sequence"/>
</dbReference>
<dbReference type="AlphaFoldDB" id="A0A4R5NG57"/>
<name>A0A4R5NG57_9LACO</name>
<evidence type="ECO:0000313" key="1">
    <source>
        <dbReference type="EMBL" id="TDG72939.1"/>
    </source>
</evidence>
<comment type="caution">
    <text evidence="1">The sequence shown here is derived from an EMBL/GenBank/DDBJ whole genome shotgun (WGS) entry which is preliminary data.</text>
</comment>
<dbReference type="RefSeq" id="WP_010619425.1">
    <property type="nucleotide sequence ID" value="NZ_CP042371.1"/>
</dbReference>
<protein>
    <submittedName>
        <fullName evidence="1">Uncharacterized protein</fullName>
    </submittedName>
</protein>
<accession>A0A4R5NG57</accession>
<keyword evidence="2" id="KW-1185">Reference proteome</keyword>
<dbReference type="OrthoDB" id="2326573at2"/>
<gene>
    <name evidence="1" type="ORF">C5L31_000264</name>
</gene>
<reference evidence="1 2" key="1">
    <citation type="journal article" date="2019" name="Appl. Microbiol. Biotechnol.">
        <title>Uncovering carbohydrate metabolism through a genotype-phenotype association study of 56 lactic acid bacteria genomes.</title>
        <authorList>
            <person name="Buron-Moles G."/>
            <person name="Chailyan A."/>
            <person name="Dolejs I."/>
            <person name="Forster J."/>
            <person name="Miks M.H."/>
        </authorList>
    </citation>
    <scope>NUCLEOTIDE SEQUENCE [LARGE SCALE GENOMIC DNA]</scope>
    <source>
        <strain evidence="1 2">ATCC 49373</strain>
    </source>
</reference>
<organism evidence="1 2">
    <name type="scientific">Secundilactobacillus malefermentans</name>
    <dbReference type="NCBI Taxonomy" id="176292"/>
    <lineage>
        <taxon>Bacteria</taxon>
        <taxon>Bacillati</taxon>
        <taxon>Bacillota</taxon>
        <taxon>Bacilli</taxon>
        <taxon>Lactobacillales</taxon>
        <taxon>Lactobacillaceae</taxon>
        <taxon>Secundilactobacillus</taxon>
    </lineage>
</organism>
<proteinExistence type="predicted"/>